<dbReference type="Gene3D" id="3.40.930.10">
    <property type="entry name" value="Mannitol-specific EII, Chain A"/>
    <property type="match status" value="1"/>
</dbReference>
<gene>
    <name evidence="2" type="primary">ptsN</name>
    <name evidence="2" type="ORF">DPV87_02730</name>
</gene>
<accession>A0A369Z610</accession>
<comment type="caution">
    <text evidence="2">The sequence shown here is derived from an EMBL/GenBank/DDBJ whole genome shotgun (WGS) entry which is preliminary data.</text>
</comment>
<dbReference type="GO" id="GO:0009401">
    <property type="term" value="P:phosphoenolpyruvate-dependent sugar phosphotransferase system"/>
    <property type="evidence" value="ECO:0007669"/>
    <property type="project" value="InterPro"/>
</dbReference>
<dbReference type="RefSeq" id="WP_111315028.1">
    <property type="nucleotide sequence ID" value="NZ_QEPW01000003.1"/>
</dbReference>
<dbReference type="SUPFAM" id="SSF55804">
    <property type="entry name" value="Phoshotransferase/anion transport protein"/>
    <property type="match status" value="1"/>
</dbReference>
<dbReference type="NCBIfam" id="TIGR01419">
    <property type="entry name" value="nitro_reg_IIA"/>
    <property type="match status" value="1"/>
</dbReference>
<dbReference type="EMBL" id="QEPW01000003">
    <property type="protein sequence ID" value="RDE95699.1"/>
    <property type="molecule type" value="Genomic_DNA"/>
</dbReference>
<dbReference type="AlphaFoldDB" id="A0A369Z610"/>
<reference evidence="2 3" key="1">
    <citation type="submission" date="2018-05" db="EMBL/GenBank/DDBJ databases">
        <title>Draft Genome Sequences for a Diverse set of 7 Haemophilus Species.</title>
        <authorList>
            <person name="Nichols M."/>
            <person name="Topaz N."/>
            <person name="Wang X."/>
            <person name="Wang X."/>
            <person name="Boxrud D."/>
        </authorList>
    </citation>
    <scope>NUCLEOTIDE SEQUENCE [LARGE SCALE GENOMIC DNA]</scope>
    <source>
        <strain evidence="2 3">C2008001710</strain>
    </source>
</reference>
<dbReference type="GO" id="GO:0008982">
    <property type="term" value="F:protein-N(PI)-phosphohistidine-sugar phosphotransferase activity"/>
    <property type="evidence" value="ECO:0007669"/>
    <property type="project" value="InterPro"/>
</dbReference>
<evidence type="ECO:0000313" key="3">
    <source>
        <dbReference type="Proteomes" id="UP000253910"/>
    </source>
</evidence>
<proteinExistence type="predicted"/>
<dbReference type="GO" id="GO:0030295">
    <property type="term" value="F:protein kinase activator activity"/>
    <property type="evidence" value="ECO:0007669"/>
    <property type="project" value="TreeGrafter"/>
</dbReference>
<protein>
    <submittedName>
        <fullName evidence="2">PTS IIA-like nitrogen-regulatory protein PtsN</fullName>
    </submittedName>
</protein>
<dbReference type="InterPro" id="IPR051541">
    <property type="entry name" value="PTS_SugarTrans_NitroReg"/>
</dbReference>
<evidence type="ECO:0000313" key="2">
    <source>
        <dbReference type="EMBL" id="RDE95699.1"/>
    </source>
</evidence>
<dbReference type="InterPro" id="IPR002178">
    <property type="entry name" value="PTS_EIIA_type-2_dom"/>
</dbReference>
<dbReference type="Pfam" id="PF00359">
    <property type="entry name" value="PTS_EIIA_2"/>
    <property type="match status" value="1"/>
</dbReference>
<dbReference type="InterPro" id="IPR006320">
    <property type="entry name" value="PTS_Nitro_regul"/>
</dbReference>
<name>A0A369Z610_HAEPA</name>
<feature type="domain" description="PTS EIIA type-2" evidence="1">
    <location>
        <begin position="5"/>
        <end position="152"/>
    </location>
</feature>
<dbReference type="PANTHER" id="PTHR47738">
    <property type="entry name" value="PTS SYSTEM FRUCTOSE-LIKE EIIA COMPONENT-RELATED"/>
    <property type="match status" value="1"/>
</dbReference>
<dbReference type="PROSITE" id="PS51094">
    <property type="entry name" value="PTS_EIIA_TYPE_2"/>
    <property type="match status" value="1"/>
</dbReference>
<sequence>MKFTTLLSPDDIRQGVAFSSKKRLFESIATFVVEKLHSENGEQACFECLFEREKLGNSGLGNGVAMPKAKLPATALDKILTVFMQLDGPVDYDAADNKPVDIVFAVLVPENLCQEYIPVLAELNEKLTDKNLIKQLRSAQSADEIWQIFECADHSEESEDDTNLDNIEPQEV</sequence>
<dbReference type="Proteomes" id="UP000253910">
    <property type="component" value="Unassembled WGS sequence"/>
</dbReference>
<evidence type="ECO:0000259" key="1">
    <source>
        <dbReference type="PROSITE" id="PS51094"/>
    </source>
</evidence>
<organism evidence="2 3">
    <name type="scientific">Haemophilus parainfluenzae</name>
    <dbReference type="NCBI Taxonomy" id="729"/>
    <lineage>
        <taxon>Bacteria</taxon>
        <taxon>Pseudomonadati</taxon>
        <taxon>Pseudomonadota</taxon>
        <taxon>Gammaproteobacteria</taxon>
        <taxon>Pasteurellales</taxon>
        <taxon>Pasteurellaceae</taxon>
        <taxon>Haemophilus</taxon>
    </lineage>
</organism>
<dbReference type="InterPro" id="IPR016152">
    <property type="entry name" value="PTrfase/Anion_transptr"/>
</dbReference>
<dbReference type="PANTHER" id="PTHR47738:SF1">
    <property type="entry name" value="NITROGEN REGULATORY PROTEIN"/>
    <property type="match status" value="1"/>
</dbReference>
<dbReference type="CDD" id="cd00211">
    <property type="entry name" value="PTS_IIA_fru"/>
    <property type="match status" value="1"/>
</dbReference>